<keyword evidence="2" id="KW-1185">Reference proteome</keyword>
<evidence type="ECO:0000313" key="2">
    <source>
        <dbReference type="Proteomes" id="UP001055811"/>
    </source>
</evidence>
<accession>A0ACB9F1I8</accession>
<proteinExistence type="predicted"/>
<reference evidence="1 2" key="2">
    <citation type="journal article" date="2022" name="Mol. Ecol. Resour.">
        <title>The genomes of chicory, endive, great burdock and yacon provide insights into Asteraceae paleo-polyploidization history and plant inulin production.</title>
        <authorList>
            <person name="Fan W."/>
            <person name="Wang S."/>
            <person name="Wang H."/>
            <person name="Wang A."/>
            <person name="Jiang F."/>
            <person name="Liu H."/>
            <person name="Zhao H."/>
            <person name="Xu D."/>
            <person name="Zhang Y."/>
        </authorList>
    </citation>
    <scope>NUCLEOTIDE SEQUENCE [LARGE SCALE GENOMIC DNA]</scope>
    <source>
        <strain evidence="2">cv. Punajuju</strain>
        <tissue evidence="1">Leaves</tissue>
    </source>
</reference>
<name>A0ACB9F1I8_CICIN</name>
<evidence type="ECO:0000313" key="1">
    <source>
        <dbReference type="EMBL" id="KAI3764517.1"/>
    </source>
</evidence>
<organism evidence="1 2">
    <name type="scientific">Cichorium intybus</name>
    <name type="common">Chicory</name>
    <dbReference type="NCBI Taxonomy" id="13427"/>
    <lineage>
        <taxon>Eukaryota</taxon>
        <taxon>Viridiplantae</taxon>
        <taxon>Streptophyta</taxon>
        <taxon>Embryophyta</taxon>
        <taxon>Tracheophyta</taxon>
        <taxon>Spermatophyta</taxon>
        <taxon>Magnoliopsida</taxon>
        <taxon>eudicotyledons</taxon>
        <taxon>Gunneridae</taxon>
        <taxon>Pentapetalae</taxon>
        <taxon>asterids</taxon>
        <taxon>campanulids</taxon>
        <taxon>Asterales</taxon>
        <taxon>Asteraceae</taxon>
        <taxon>Cichorioideae</taxon>
        <taxon>Cichorieae</taxon>
        <taxon>Cichoriinae</taxon>
        <taxon>Cichorium</taxon>
    </lineage>
</organism>
<gene>
    <name evidence="1" type="ORF">L2E82_14528</name>
</gene>
<protein>
    <submittedName>
        <fullName evidence="1">Uncharacterized protein</fullName>
    </submittedName>
</protein>
<reference evidence="2" key="1">
    <citation type="journal article" date="2022" name="Mol. Ecol. Resour.">
        <title>The genomes of chicory, endive, great burdock and yacon provide insights into Asteraceae palaeo-polyploidization history and plant inulin production.</title>
        <authorList>
            <person name="Fan W."/>
            <person name="Wang S."/>
            <person name="Wang H."/>
            <person name="Wang A."/>
            <person name="Jiang F."/>
            <person name="Liu H."/>
            <person name="Zhao H."/>
            <person name="Xu D."/>
            <person name="Zhang Y."/>
        </authorList>
    </citation>
    <scope>NUCLEOTIDE SEQUENCE [LARGE SCALE GENOMIC DNA]</scope>
    <source>
        <strain evidence="2">cv. Punajuju</strain>
    </source>
</reference>
<comment type="caution">
    <text evidence="1">The sequence shown here is derived from an EMBL/GenBank/DDBJ whole genome shotgun (WGS) entry which is preliminary data.</text>
</comment>
<dbReference type="Proteomes" id="UP001055811">
    <property type="component" value="Linkage Group LG03"/>
</dbReference>
<sequence>MTIILDYSLRLLVTLTLILSSLVFIEGTGAQSGYLPKDEVDALREIAEQLGKRDWDFSLNPCDGNPNWATPMRAEMPLYTNTLNCSCSFPDNVCHVVSISLKGQDLDGVLPPSLAKLPHIKYIALFRNYLNGTIPSEWASTKLEYLSVGVNLLSGRIPTYLGNITSLIYVSLESNMFYGAIPAELGKLESLASLILNANNLSGELPMELNNLIKLQELRLSSNNFTGKFPSLETWSHLEKLEIQGSGLEGPIPESFSFLRI</sequence>
<dbReference type="EMBL" id="CM042011">
    <property type="protein sequence ID" value="KAI3764517.1"/>
    <property type="molecule type" value="Genomic_DNA"/>
</dbReference>